<dbReference type="InterPro" id="IPR051331">
    <property type="entry name" value="Chorismate_mutase-related"/>
</dbReference>
<dbReference type="PANTHER" id="PTHR38041:SF1">
    <property type="entry name" value="CHORISMATE MUTASE"/>
    <property type="match status" value="1"/>
</dbReference>
<comment type="caution">
    <text evidence="3">The sequence shown here is derived from an EMBL/GenBank/DDBJ whole genome shotgun (WGS) entry which is preliminary data.</text>
</comment>
<evidence type="ECO:0000256" key="1">
    <source>
        <dbReference type="ARBA" id="ARBA00023235"/>
    </source>
</evidence>
<sequence length="160" mass="17314">MKPSQLLLYLPQTLVVTSQGTTDFAAACYKEPLPDLVPSSNNRTVPWGSPSINNGNSICCASLDEVRAGIDAIDAQLLQLLSDSTARSRAAFVREATRFKPMRDLVDVPARDRQVIDRAVGGAPAVHLPQTIARAVFTAIINTSVPFELCVFDSFHDSVD</sequence>
<dbReference type="InterPro" id="IPR036263">
    <property type="entry name" value="Chorismate_II_sf"/>
</dbReference>
<dbReference type="Pfam" id="PF01817">
    <property type="entry name" value="CM_2"/>
    <property type="match status" value="1"/>
</dbReference>
<dbReference type="AlphaFoldDB" id="A0A9W8K1R7"/>
<keyword evidence="1" id="KW-0413">Isomerase</keyword>
<accession>A0A9W8K1R7</accession>
<evidence type="ECO:0000259" key="2">
    <source>
        <dbReference type="PROSITE" id="PS51168"/>
    </source>
</evidence>
<reference evidence="3" key="1">
    <citation type="submission" date="2022-07" db="EMBL/GenBank/DDBJ databases">
        <title>Genome Sequence of Agrocybe chaxingu.</title>
        <authorList>
            <person name="Buettner E."/>
        </authorList>
    </citation>
    <scope>NUCLEOTIDE SEQUENCE</scope>
    <source>
        <strain evidence="3">MP-N11</strain>
    </source>
</reference>
<dbReference type="GO" id="GO:0046417">
    <property type="term" value="P:chorismate metabolic process"/>
    <property type="evidence" value="ECO:0007669"/>
    <property type="project" value="InterPro"/>
</dbReference>
<dbReference type="PROSITE" id="PS51168">
    <property type="entry name" value="CHORISMATE_MUT_2"/>
    <property type="match status" value="1"/>
</dbReference>
<name>A0A9W8K1R7_9AGAR</name>
<evidence type="ECO:0000313" key="4">
    <source>
        <dbReference type="Proteomes" id="UP001148786"/>
    </source>
</evidence>
<feature type="domain" description="Chorismate mutase" evidence="2">
    <location>
        <begin position="57"/>
        <end position="152"/>
    </location>
</feature>
<dbReference type="Proteomes" id="UP001148786">
    <property type="component" value="Unassembled WGS sequence"/>
</dbReference>
<dbReference type="EMBL" id="JANKHO010001148">
    <property type="protein sequence ID" value="KAJ3503389.1"/>
    <property type="molecule type" value="Genomic_DNA"/>
</dbReference>
<proteinExistence type="predicted"/>
<dbReference type="GO" id="GO:0004106">
    <property type="term" value="F:chorismate mutase activity"/>
    <property type="evidence" value="ECO:0007669"/>
    <property type="project" value="InterPro"/>
</dbReference>
<gene>
    <name evidence="3" type="ORF">NLJ89_g8457</name>
</gene>
<dbReference type="SMART" id="SM00830">
    <property type="entry name" value="CM_2"/>
    <property type="match status" value="1"/>
</dbReference>
<dbReference type="GO" id="GO:0009697">
    <property type="term" value="P:salicylic acid biosynthetic process"/>
    <property type="evidence" value="ECO:0007669"/>
    <property type="project" value="TreeGrafter"/>
</dbReference>
<dbReference type="PANTHER" id="PTHR38041">
    <property type="entry name" value="CHORISMATE MUTASE"/>
    <property type="match status" value="1"/>
</dbReference>
<dbReference type="InterPro" id="IPR002701">
    <property type="entry name" value="CM_II_prokaryot"/>
</dbReference>
<dbReference type="OrthoDB" id="2843337at2759"/>
<dbReference type="Gene3D" id="1.20.59.10">
    <property type="entry name" value="Chorismate mutase"/>
    <property type="match status" value="1"/>
</dbReference>
<protein>
    <recommendedName>
        <fullName evidence="2">Chorismate mutase domain-containing protein</fullName>
    </recommendedName>
</protein>
<keyword evidence="4" id="KW-1185">Reference proteome</keyword>
<dbReference type="InterPro" id="IPR036979">
    <property type="entry name" value="CM_dom_sf"/>
</dbReference>
<evidence type="ECO:0000313" key="3">
    <source>
        <dbReference type="EMBL" id="KAJ3503389.1"/>
    </source>
</evidence>
<organism evidence="3 4">
    <name type="scientific">Agrocybe chaxingu</name>
    <dbReference type="NCBI Taxonomy" id="84603"/>
    <lineage>
        <taxon>Eukaryota</taxon>
        <taxon>Fungi</taxon>
        <taxon>Dikarya</taxon>
        <taxon>Basidiomycota</taxon>
        <taxon>Agaricomycotina</taxon>
        <taxon>Agaricomycetes</taxon>
        <taxon>Agaricomycetidae</taxon>
        <taxon>Agaricales</taxon>
        <taxon>Agaricineae</taxon>
        <taxon>Strophariaceae</taxon>
        <taxon>Agrocybe</taxon>
    </lineage>
</organism>
<dbReference type="SUPFAM" id="SSF48600">
    <property type="entry name" value="Chorismate mutase II"/>
    <property type="match status" value="1"/>
</dbReference>